<evidence type="ECO:0000313" key="1">
    <source>
        <dbReference type="EMBL" id="QJA86841.1"/>
    </source>
</evidence>
<protein>
    <submittedName>
        <fullName evidence="1">Uncharacterized protein</fullName>
    </submittedName>
</protein>
<gene>
    <name evidence="1" type="ORF">MM415B03115_0012</name>
</gene>
<organism evidence="1">
    <name type="scientific">viral metagenome</name>
    <dbReference type="NCBI Taxonomy" id="1070528"/>
    <lineage>
        <taxon>unclassified sequences</taxon>
        <taxon>metagenomes</taxon>
        <taxon>organismal metagenomes</taxon>
    </lineage>
</organism>
<dbReference type="EMBL" id="MT142662">
    <property type="protein sequence ID" value="QJA86841.1"/>
    <property type="molecule type" value="Genomic_DNA"/>
</dbReference>
<proteinExistence type="predicted"/>
<sequence length="127" mass="14112">MLRVDPESNAVEICCSHLLATLELGAIYTMKGGEYPRVNIREGTTVFLTYCPYCGQPFNPDIHGKRAKDDHKVISRNYSGTHDQIVLMREANDLISKCFVGMTVDEAQKVLRVATSEIGKYATISNA</sequence>
<accession>A0A6M3KZ44</accession>
<reference evidence="1" key="1">
    <citation type="submission" date="2020-03" db="EMBL/GenBank/DDBJ databases">
        <title>The deep terrestrial virosphere.</title>
        <authorList>
            <person name="Holmfeldt K."/>
            <person name="Nilsson E."/>
            <person name="Simone D."/>
            <person name="Lopez-Fernandez M."/>
            <person name="Wu X."/>
            <person name="de Brujin I."/>
            <person name="Lundin D."/>
            <person name="Andersson A."/>
            <person name="Bertilsson S."/>
            <person name="Dopson M."/>
        </authorList>
    </citation>
    <scope>NUCLEOTIDE SEQUENCE</scope>
    <source>
        <strain evidence="1">MM415B03115</strain>
    </source>
</reference>
<dbReference type="AlphaFoldDB" id="A0A6M3KZ44"/>
<name>A0A6M3KZ44_9ZZZZ</name>